<comment type="caution">
    <text evidence="1">The sequence shown here is derived from an EMBL/GenBank/DDBJ whole genome shotgun (WGS) entry which is preliminary data.</text>
</comment>
<organism evidence="1 2">
    <name type="scientific">Hypsibius exemplaris</name>
    <name type="common">Freshwater tardigrade</name>
    <dbReference type="NCBI Taxonomy" id="2072580"/>
    <lineage>
        <taxon>Eukaryota</taxon>
        <taxon>Metazoa</taxon>
        <taxon>Ecdysozoa</taxon>
        <taxon>Tardigrada</taxon>
        <taxon>Eutardigrada</taxon>
        <taxon>Parachela</taxon>
        <taxon>Hypsibioidea</taxon>
        <taxon>Hypsibiidae</taxon>
        <taxon>Hypsibius</taxon>
    </lineage>
</organism>
<evidence type="ECO:0000313" key="1">
    <source>
        <dbReference type="EMBL" id="OQV20896.1"/>
    </source>
</evidence>
<dbReference type="EMBL" id="MTYJ01000027">
    <property type="protein sequence ID" value="OQV20896.1"/>
    <property type="molecule type" value="Genomic_DNA"/>
</dbReference>
<name>A0A1W0X094_HYPEX</name>
<gene>
    <name evidence="1" type="ORF">BV898_05236</name>
</gene>
<dbReference type="Proteomes" id="UP000192578">
    <property type="component" value="Unassembled WGS sequence"/>
</dbReference>
<reference evidence="2" key="1">
    <citation type="submission" date="2017-01" db="EMBL/GenBank/DDBJ databases">
        <title>Comparative genomics of anhydrobiosis in the tardigrade Hypsibius dujardini.</title>
        <authorList>
            <person name="Yoshida Y."/>
            <person name="Koutsovoulos G."/>
            <person name="Laetsch D."/>
            <person name="Stevens L."/>
            <person name="Kumar S."/>
            <person name="Horikawa D."/>
            <person name="Ishino K."/>
            <person name="Komine S."/>
            <person name="Tomita M."/>
            <person name="Blaxter M."/>
            <person name="Arakawa K."/>
        </authorList>
    </citation>
    <scope>NUCLEOTIDE SEQUENCE [LARGE SCALE GENOMIC DNA]</scope>
    <source>
        <strain evidence="2">Z151</strain>
    </source>
</reference>
<dbReference type="AlphaFoldDB" id="A0A1W0X094"/>
<accession>A0A1W0X094</accession>
<evidence type="ECO:0000313" key="2">
    <source>
        <dbReference type="Proteomes" id="UP000192578"/>
    </source>
</evidence>
<protein>
    <submittedName>
        <fullName evidence="1">Uncharacterized protein</fullName>
    </submittedName>
</protein>
<proteinExistence type="predicted"/>
<sequence length="88" mass="9626">MFAVFKECEILAIPSDGDMDNSLRDERNKALTTLAPGIVESSTSKYSDAPLPPGVTDLLTIKKHLGCPIQCQITKLFENPKPSNDTFT</sequence>
<keyword evidence="2" id="KW-1185">Reference proteome</keyword>